<evidence type="ECO:0000313" key="2">
    <source>
        <dbReference type="Proteomes" id="UP000054653"/>
    </source>
</evidence>
<comment type="caution">
    <text evidence="1">The sequence shown here is derived from an EMBL/GenBank/DDBJ whole genome shotgun (WGS) entry which is preliminary data.</text>
</comment>
<evidence type="ECO:0000313" key="1">
    <source>
        <dbReference type="EMBL" id="KRY49368.1"/>
    </source>
</evidence>
<dbReference type="Proteomes" id="UP000054653">
    <property type="component" value="Unassembled WGS sequence"/>
</dbReference>
<keyword evidence="2" id="KW-1185">Reference proteome</keyword>
<sequence length="137" mass="15658">MKKRHTHFINSKTMMSLKRTGATNRKCLQQLRICRSVSDVEAALGFDVQKLSLEVHTPSGNTTGTAIHCRPGHDKIRETGVKLLAQSDCWYGMGPSRLFILVHQLFTLHVFKERKLLSVRIVLFDCKERPSHVYPDI</sequence>
<protein>
    <submittedName>
        <fullName evidence="1">Uncharacterized protein</fullName>
    </submittedName>
</protein>
<dbReference type="AlphaFoldDB" id="A0A0V1CJN1"/>
<gene>
    <name evidence="1" type="ORF">T03_9308</name>
</gene>
<name>A0A0V1CJN1_TRIBR</name>
<dbReference type="EMBL" id="JYDI01000178">
    <property type="protein sequence ID" value="KRY49368.1"/>
    <property type="molecule type" value="Genomic_DNA"/>
</dbReference>
<reference evidence="1 2" key="1">
    <citation type="submission" date="2015-01" db="EMBL/GenBank/DDBJ databases">
        <title>Evolution of Trichinella species and genotypes.</title>
        <authorList>
            <person name="Korhonen P.K."/>
            <person name="Edoardo P."/>
            <person name="Giuseppe L.R."/>
            <person name="Gasser R.B."/>
        </authorList>
    </citation>
    <scope>NUCLEOTIDE SEQUENCE [LARGE SCALE GENOMIC DNA]</scope>
    <source>
        <strain evidence="1">ISS120</strain>
    </source>
</reference>
<proteinExistence type="predicted"/>
<accession>A0A0V1CJN1</accession>
<organism evidence="1 2">
    <name type="scientific">Trichinella britovi</name>
    <name type="common">Parasitic roundworm</name>
    <dbReference type="NCBI Taxonomy" id="45882"/>
    <lineage>
        <taxon>Eukaryota</taxon>
        <taxon>Metazoa</taxon>
        <taxon>Ecdysozoa</taxon>
        <taxon>Nematoda</taxon>
        <taxon>Enoplea</taxon>
        <taxon>Dorylaimia</taxon>
        <taxon>Trichinellida</taxon>
        <taxon>Trichinellidae</taxon>
        <taxon>Trichinella</taxon>
    </lineage>
</organism>